<reference evidence="2" key="1">
    <citation type="submission" date="2023-06" db="EMBL/GenBank/DDBJ databases">
        <title>Two Chryseobacterium gambrini strains from China.</title>
        <authorList>
            <person name="Zeng J."/>
            <person name="Wu Y."/>
        </authorList>
    </citation>
    <scope>NUCLEOTIDE SEQUENCE</scope>
    <source>
        <strain evidence="2">SQ219</strain>
    </source>
</reference>
<evidence type="ECO:0000313" key="2">
    <source>
        <dbReference type="EMBL" id="MDN4011899.1"/>
    </source>
</evidence>
<dbReference type="Pfam" id="PF18899">
    <property type="entry name" value="DUF5655"/>
    <property type="match status" value="1"/>
</dbReference>
<dbReference type="GO" id="GO:0004519">
    <property type="term" value="F:endonuclease activity"/>
    <property type="evidence" value="ECO:0007669"/>
    <property type="project" value="UniProtKB-KW"/>
</dbReference>
<organism evidence="2 3">
    <name type="scientific">Chryseobacterium gambrini</name>
    <dbReference type="NCBI Taxonomy" id="373672"/>
    <lineage>
        <taxon>Bacteria</taxon>
        <taxon>Pseudomonadati</taxon>
        <taxon>Bacteroidota</taxon>
        <taxon>Flavobacteriia</taxon>
        <taxon>Flavobacteriales</taxon>
        <taxon>Weeksellaceae</taxon>
        <taxon>Chryseobacterium group</taxon>
        <taxon>Chryseobacterium</taxon>
    </lineage>
</organism>
<sequence>MAIFIEDKKDGKLKKLHSYTATKEKEIQNLVERNLLEVLDMHFLATEYTTNGGRIDTLAVDRNGAPVIIEYKRNKNDNIINQGLSYLRWLQAQKIEFFQMLILKKFGDEFSKSFIIDWKNPRVICIAESYNKFDIDTVEVIPMRIELFKYRYYDNGIFSLEPINVNEQIQKSNNDLTTNAEAELLNLNLDSHLIKANENIKDLFKDLRSKIFELDENIIEKITTLYVAYRLAKNFVEIHIAKNHLKIHLRPIDYNDPENLVEKISDKYQWTMDRRIYLKNEESMDYVFNIIEQSYKDVI</sequence>
<dbReference type="GO" id="GO:0003676">
    <property type="term" value="F:nucleic acid binding"/>
    <property type="evidence" value="ECO:0007669"/>
    <property type="project" value="InterPro"/>
</dbReference>
<dbReference type="AlphaFoldDB" id="A0AAJ1VLP9"/>
<feature type="domain" description="DUF5655" evidence="1">
    <location>
        <begin position="190"/>
        <end position="296"/>
    </location>
</feature>
<dbReference type="EMBL" id="JAUHGV010000004">
    <property type="protein sequence ID" value="MDN4011899.1"/>
    <property type="molecule type" value="Genomic_DNA"/>
</dbReference>
<proteinExistence type="predicted"/>
<keyword evidence="2" id="KW-0255">Endonuclease</keyword>
<gene>
    <name evidence="2" type="ORF">QX233_05480</name>
</gene>
<comment type="caution">
    <text evidence="2">The sequence shown here is derived from an EMBL/GenBank/DDBJ whole genome shotgun (WGS) entry which is preliminary data.</text>
</comment>
<accession>A0AAJ1VLP9</accession>
<evidence type="ECO:0000259" key="1">
    <source>
        <dbReference type="Pfam" id="PF18899"/>
    </source>
</evidence>
<protein>
    <submittedName>
        <fullName evidence="2">Endonuclease NucS</fullName>
    </submittedName>
</protein>
<evidence type="ECO:0000313" key="3">
    <source>
        <dbReference type="Proteomes" id="UP001225933"/>
    </source>
</evidence>
<dbReference type="InterPro" id="IPR043714">
    <property type="entry name" value="DUF5655"/>
</dbReference>
<dbReference type="Proteomes" id="UP001225933">
    <property type="component" value="Unassembled WGS sequence"/>
</dbReference>
<name>A0AAJ1VLP9_9FLAO</name>
<dbReference type="Gene3D" id="3.40.1350.10">
    <property type="match status" value="1"/>
</dbReference>
<dbReference type="RefSeq" id="WP_214590965.1">
    <property type="nucleotide sequence ID" value="NZ_JAUHGV010000004.1"/>
</dbReference>
<keyword evidence="2" id="KW-0540">Nuclease</keyword>
<dbReference type="InterPro" id="IPR011856">
    <property type="entry name" value="tRNA_endonuc-like_dom_sf"/>
</dbReference>
<keyword evidence="2" id="KW-0378">Hydrolase</keyword>